<accession>W7I7C9</accession>
<evidence type="ECO:0000313" key="11">
    <source>
        <dbReference type="Proteomes" id="UP000024837"/>
    </source>
</evidence>
<evidence type="ECO:0000256" key="8">
    <source>
        <dbReference type="SAM" id="MobiDB-lite"/>
    </source>
</evidence>
<protein>
    <recommendedName>
        <fullName evidence="2">ubiquitinyl hydrolase 1</fullName>
        <ecNumber evidence="2">3.4.19.12</ecNumber>
    </recommendedName>
</protein>
<feature type="region of interest" description="Disordered" evidence="8">
    <location>
        <begin position="884"/>
        <end position="911"/>
    </location>
</feature>
<evidence type="ECO:0000256" key="5">
    <source>
        <dbReference type="ARBA" id="ARBA00022801"/>
    </source>
</evidence>
<name>W7I7C9_9PEZI</name>
<dbReference type="GO" id="GO:0016579">
    <property type="term" value="P:protein deubiquitination"/>
    <property type="evidence" value="ECO:0007669"/>
    <property type="project" value="InterPro"/>
</dbReference>
<keyword evidence="7" id="KW-0175">Coiled coil</keyword>
<comment type="catalytic activity">
    <reaction evidence="1">
        <text>Thiol-dependent hydrolysis of ester, thioester, amide, peptide and isopeptide bonds formed by the C-terminal Gly of ubiquitin (a 76-residue protein attached to proteins as an intracellular targeting signal).</text>
        <dbReference type="EC" id="3.4.19.12"/>
    </reaction>
</comment>
<dbReference type="Proteomes" id="UP000024837">
    <property type="component" value="Unassembled WGS sequence"/>
</dbReference>
<gene>
    <name evidence="10" type="ORF">DRE_02884</name>
</gene>
<dbReference type="InterPro" id="IPR018200">
    <property type="entry name" value="USP_CS"/>
</dbReference>
<keyword evidence="3" id="KW-0645">Protease</keyword>
<organism evidence="10 11">
    <name type="scientific">Drechslerella stenobrocha 248</name>
    <dbReference type="NCBI Taxonomy" id="1043628"/>
    <lineage>
        <taxon>Eukaryota</taxon>
        <taxon>Fungi</taxon>
        <taxon>Dikarya</taxon>
        <taxon>Ascomycota</taxon>
        <taxon>Pezizomycotina</taxon>
        <taxon>Orbiliomycetes</taxon>
        <taxon>Orbiliales</taxon>
        <taxon>Orbiliaceae</taxon>
        <taxon>Drechslerella</taxon>
    </lineage>
</organism>
<feature type="coiled-coil region" evidence="7">
    <location>
        <begin position="1076"/>
        <end position="1103"/>
    </location>
</feature>
<dbReference type="InterPro" id="IPR044635">
    <property type="entry name" value="UBP14-like"/>
</dbReference>
<evidence type="ECO:0000313" key="10">
    <source>
        <dbReference type="EMBL" id="EWC48002.1"/>
    </source>
</evidence>
<dbReference type="GO" id="GO:0070628">
    <property type="term" value="F:proteasome binding"/>
    <property type="evidence" value="ECO:0007669"/>
    <property type="project" value="TreeGrafter"/>
</dbReference>
<evidence type="ECO:0000256" key="6">
    <source>
        <dbReference type="ARBA" id="ARBA00022807"/>
    </source>
</evidence>
<dbReference type="PROSITE" id="PS00972">
    <property type="entry name" value="USP_1"/>
    <property type="match status" value="1"/>
</dbReference>
<dbReference type="InterPro" id="IPR001394">
    <property type="entry name" value="Peptidase_C19_UCH"/>
</dbReference>
<feature type="domain" description="USP" evidence="9">
    <location>
        <begin position="633"/>
        <end position="1246"/>
    </location>
</feature>
<sequence>MRVDESVPRINIEFEGESGPLRTGPGKTSPRLYTDILTYNPYNHGINVLTHPPPEYRPSARTDYERSNHHHVLILKPNQSSGTPFTVEAGSSHVVAAVCQTCRKHVELVLHHHETADPAATCPTAANDLHHFRHNPHNPGPFAGLSREEVAGERDVRIFDCTNPGCKTTVTVTFRSRRVTSKFETLLTDATLLWTRHKLAFQNHSEHFIDSKLPPGDPNAKPIPRPLPTPAIVLKTILQVIHGAQSRGERRSIPRYNPRFLTNLGDDCLPIMEALGFSLDGAELVPPAMVLEDHTPLQDERARILGDWEIELMILIAHYDITTVFSPLRADNDMKRLLGCINYETGSRRLVIDLTQPEHPMYASLGAQSDFSDRLLSWAYKRQKECDPINAPYYFDCLTDLANGRKSEDLQMDVATLRSQGEFTSTDVKNAYAQLGITYGHQVEDYIKGSFHARLADAPRQESSLREALGIIGRYIGNQNIINLSQKTVMDIRQAYNRLGLEPGSDTDYIQNIFQLQLTENPRKQDTLWEALKIIAETRKDHRLLTLCDARESGVEFMDYNTAMTRLGVNPNVSDENVIAIFELNARELPSQLSSLRAALRVIAECRNSRALQHFLNTGNKDLLSNGTGDWPVGLENIGNTCYLNSLLQYYFTVKPLRDLVLNFELHEEAVISEEVLNRKRVGGRKVTQHEIEQARRFAHCLKRLFRDMMTSRSTYVKPEHELAELALNSIREEPFARKRSISWEEREPGFIGPLLPPDMTRNNQEGVEPSTFAMDIDEPPAKSRLQVINDDKSSEGTLVGDNQDPPPYEDQEYIMVGAQPVATKENATPLVAQLEKQAEETNISPTASQDPDIMNLDDESVPLLQREDDSIDDTSQMDISQNTPLRVLPPMPERPPPIPPRPVPKHEHKPSGMFSLGRQQDVTECIENVMFQLEAALKPEGHDDDGEQLDIIKSLFYGKTQQTLEFSSPAETRLKEERFQHLIVDVAEPGRDIYTALDNHFDASIVELEGKQARRHLSITAQPAILQIQVQRVQFNRETKQPYKSNAPLTFGEKIFLDRYMATDDKALMARREQSWKWKDELERLERRRTELNIEVEKLKLPEALEATRMYLEEVNQILGEEEEDELVVVPPGLLVELEDHKDRIAAELRTIDDRIKELTSNIAQQFTDLRKYGYRIHSIFFHRGTVNWGHYWIYIYDYQAGYYRKYNDGQVTRPVDTQEMYRTGAENKADNSPPNPYFLVYVRDDETELMEAVCRQIEEVQIPRAAAGAAVGVGTGVGTGVGVGTGAGVGVEAGGVMKGG</sequence>
<dbReference type="OrthoDB" id="2420415at2759"/>
<keyword evidence="6" id="KW-0788">Thiol protease</keyword>
<dbReference type="GO" id="GO:0004843">
    <property type="term" value="F:cysteine-type deubiquitinase activity"/>
    <property type="evidence" value="ECO:0007669"/>
    <property type="project" value="UniProtKB-EC"/>
</dbReference>
<dbReference type="EMBL" id="KI966407">
    <property type="protein sequence ID" value="EWC48002.1"/>
    <property type="molecule type" value="Genomic_DNA"/>
</dbReference>
<keyword evidence="4" id="KW-0833">Ubl conjugation pathway</keyword>
<dbReference type="PROSITE" id="PS50235">
    <property type="entry name" value="USP_3"/>
    <property type="match status" value="1"/>
</dbReference>
<evidence type="ECO:0000256" key="3">
    <source>
        <dbReference type="ARBA" id="ARBA00022670"/>
    </source>
</evidence>
<dbReference type="GO" id="GO:0061136">
    <property type="term" value="P:regulation of proteasomal protein catabolic process"/>
    <property type="evidence" value="ECO:0007669"/>
    <property type="project" value="TreeGrafter"/>
</dbReference>
<dbReference type="HOGENOM" id="CLU_003155_0_0_1"/>
<proteinExistence type="predicted"/>
<dbReference type="PANTHER" id="PTHR43982">
    <property type="entry name" value="UBIQUITIN CARBOXYL-TERMINAL HYDROLASE"/>
    <property type="match status" value="1"/>
</dbReference>
<dbReference type="InterPro" id="IPR025305">
    <property type="entry name" value="UCH_repeat_domain"/>
</dbReference>
<dbReference type="CDD" id="cd02666">
    <property type="entry name" value="Peptidase_C19J"/>
    <property type="match status" value="1"/>
</dbReference>
<evidence type="ECO:0000256" key="1">
    <source>
        <dbReference type="ARBA" id="ARBA00000707"/>
    </source>
</evidence>
<dbReference type="PANTHER" id="PTHR43982:SF6">
    <property type="entry name" value="UBIQUITIN CARBOXYL-TERMINAL HYDROLASE 2-RELATED"/>
    <property type="match status" value="1"/>
</dbReference>
<reference evidence="10 11" key="1">
    <citation type="submission" date="2013-05" db="EMBL/GenBank/DDBJ databases">
        <title>Drechslerella stenobrocha genome reveals carnivorous origination and mechanical trapping mechanism of predatory fungi.</title>
        <authorList>
            <person name="Liu X."/>
            <person name="Zhang W."/>
            <person name="Liu K."/>
        </authorList>
    </citation>
    <scope>NUCLEOTIDE SEQUENCE [LARGE SCALE GENOMIC DNA]</scope>
    <source>
        <strain evidence="10 11">248</strain>
    </source>
</reference>
<dbReference type="GO" id="GO:0043161">
    <property type="term" value="P:proteasome-mediated ubiquitin-dependent protein catabolic process"/>
    <property type="evidence" value="ECO:0007669"/>
    <property type="project" value="InterPro"/>
</dbReference>
<evidence type="ECO:0000256" key="4">
    <source>
        <dbReference type="ARBA" id="ARBA00022786"/>
    </source>
</evidence>
<keyword evidence="11" id="KW-1185">Reference proteome</keyword>
<feature type="compositionally biased region" description="Pro residues" evidence="8">
    <location>
        <begin position="888"/>
        <end position="903"/>
    </location>
</feature>
<dbReference type="Pfam" id="PF13446">
    <property type="entry name" value="RPT"/>
    <property type="match status" value="3"/>
</dbReference>
<evidence type="ECO:0000256" key="2">
    <source>
        <dbReference type="ARBA" id="ARBA00012759"/>
    </source>
</evidence>
<dbReference type="Gene3D" id="3.90.70.10">
    <property type="entry name" value="Cysteine proteinases"/>
    <property type="match status" value="2"/>
</dbReference>
<dbReference type="InterPro" id="IPR038765">
    <property type="entry name" value="Papain-like_cys_pep_sf"/>
</dbReference>
<dbReference type="InterPro" id="IPR028889">
    <property type="entry name" value="USP"/>
</dbReference>
<evidence type="ECO:0000259" key="9">
    <source>
        <dbReference type="PROSITE" id="PS50235"/>
    </source>
</evidence>
<evidence type="ECO:0000256" key="7">
    <source>
        <dbReference type="SAM" id="Coils"/>
    </source>
</evidence>
<dbReference type="EC" id="3.4.19.12" evidence="2"/>
<dbReference type="SUPFAM" id="SSF54001">
    <property type="entry name" value="Cysteine proteinases"/>
    <property type="match status" value="1"/>
</dbReference>
<keyword evidence="5" id="KW-0378">Hydrolase</keyword>
<dbReference type="Pfam" id="PF00443">
    <property type="entry name" value="UCH"/>
    <property type="match status" value="2"/>
</dbReference>